<dbReference type="OrthoDB" id="9813906at2"/>
<evidence type="ECO:0000256" key="2">
    <source>
        <dbReference type="ARBA" id="ARBA00022448"/>
    </source>
</evidence>
<feature type="coiled-coil region" evidence="8">
    <location>
        <begin position="124"/>
        <end position="155"/>
    </location>
</feature>
<evidence type="ECO:0000256" key="9">
    <source>
        <dbReference type="SAM" id="Phobius"/>
    </source>
</evidence>
<evidence type="ECO:0000313" key="11">
    <source>
        <dbReference type="Proteomes" id="UP000094378"/>
    </source>
</evidence>
<keyword evidence="3" id="KW-1003">Cell membrane</keyword>
<dbReference type="InterPro" id="IPR001851">
    <property type="entry name" value="ABC_transp_permease"/>
</dbReference>
<dbReference type="GO" id="GO:0022857">
    <property type="term" value="F:transmembrane transporter activity"/>
    <property type="evidence" value="ECO:0007669"/>
    <property type="project" value="InterPro"/>
</dbReference>
<dbReference type="Pfam" id="PF02653">
    <property type="entry name" value="BPD_transp_2"/>
    <property type="match status" value="1"/>
</dbReference>
<dbReference type="PANTHER" id="PTHR32196:SF21">
    <property type="entry name" value="ABC TRANSPORTER PERMEASE PROTEIN YPHD-RELATED"/>
    <property type="match status" value="1"/>
</dbReference>
<dbReference type="KEGG" id="shj:SHELI_v1c09580"/>
<evidence type="ECO:0000256" key="1">
    <source>
        <dbReference type="ARBA" id="ARBA00004651"/>
    </source>
</evidence>
<sequence>MESLKKYNIIDNVIDYSAHVKDMKLKFINDFYDRRVEKKVDKIYELSSYRDIFIESIKKKKDKKINKLVQEKTNLDYKYKNKDIDKSLYESLDLQLNLEKRTIEIENFYKEVIIKKEKKWNVFIDKKRAKYKLIINKINAAREKHCNKVEELLKNQINVIETKSSQILEIENKEFANNAKILQNYKYNKNLIEDKNKLELNKIGPLDYEKKSIFNSDKVDEKTKQLNLISNSKEYKKLRGQINSKFLFDFSTKVKIKDKTISTINSFKLVIFIMIFTIGIGVAQPLFFTTQNWINILSQNAALGCFAIGVTLIILTGGIDLSIGSTLAFSTAIGAKMIVDGNNIWVVLIMIVVFSSASGLISGVLVSYFKLPPFIVTLVLMLVWRGATYIKLENKIIPFESDFLNFLTQYKIFAIPLIVYILFALAIVVGVLMKFSRYGRSIYAMGGNYKAAELSGIKVKPLLLSVYVFGGICMAFGSLIYMARVKVATPTTGNAWELDAIACVVLGGTSLNGGKGGVVQTMIGWFVMSVLTNALVVVGIDSNIQFIIKGVVILIAILSNTKITILNRIYKKTKMYLKI</sequence>
<evidence type="ECO:0000256" key="5">
    <source>
        <dbReference type="ARBA" id="ARBA00022692"/>
    </source>
</evidence>
<dbReference type="EMBL" id="CP017015">
    <property type="protein sequence ID" value="AOG60907.1"/>
    <property type="molecule type" value="Genomic_DNA"/>
</dbReference>
<evidence type="ECO:0000313" key="10">
    <source>
        <dbReference type="EMBL" id="AOG60907.1"/>
    </source>
</evidence>
<evidence type="ECO:0000256" key="7">
    <source>
        <dbReference type="ARBA" id="ARBA00023136"/>
    </source>
</evidence>
<evidence type="ECO:0000256" key="4">
    <source>
        <dbReference type="ARBA" id="ARBA00022519"/>
    </source>
</evidence>
<feature type="transmembrane region" description="Helical" evidence="9">
    <location>
        <begin position="495"/>
        <end position="511"/>
    </location>
</feature>
<keyword evidence="7 9" id="KW-0472">Membrane</keyword>
<comment type="subcellular location">
    <subcellularLocation>
        <location evidence="1">Cell membrane</location>
        <topology evidence="1">Multi-pass membrane protein</topology>
    </subcellularLocation>
</comment>
<evidence type="ECO:0000256" key="3">
    <source>
        <dbReference type="ARBA" id="ARBA00022475"/>
    </source>
</evidence>
<keyword evidence="11" id="KW-1185">Reference proteome</keyword>
<feature type="transmembrane region" description="Helical" evidence="9">
    <location>
        <begin position="344"/>
        <end position="366"/>
    </location>
</feature>
<keyword evidence="2" id="KW-0813">Transport</keyword>
<feature type="transmembrane region" description="Helical" evidence="9">
    <location>
        <begin position="373"/>
        <end position="392"/>
    </location>
</feature>
<dbReference type="PANTHER" id="PTHR32196">
    <property type="entry name" value="ABC TRANSPORTER PERMEASE PROTEIN YPHD-RELATED-RELATED"/>
    <property type="match status" value="1"/>
</dbReference>
<evidence type="ECO:0000256" key="8">
    <source>
        <dbReference type="SAM" id="Coils"/>
    </source>
</evidence>
<feature type="transmembrane region" description="Helical" evidence="9">
    <location>
        <begin position="462"/>
        <end position="483"/>
    </location>
</feature>
<proteinExistence type="predicted"/>
<dbReference type="AlphaFoldDB" id="A0A1B3SLW5"/>
<keyword evidence="8" id="KW-0175">Coiled coil</keyword>
<protein>
    <submittedName>
        <fullName evidence="10">Ribose ABC transporter permease</fullName>
    </submittedName>
</protein>
<reference evidence="10 11" key="1">
    <citation type="submission" date="2016-08" db="EMBL/GenBank/DDBJ databases">
        <title>Complete genome sequence of Spiroplasma helicoides TABS-2 (DSM 22551).</title>
        <authorList>
            <person name="Shen W.-Y."/>
            <person name="Lo W.-S."/>
            <person name="Lai Y.-C."/>
            <person name="Kuo C.-H."/>
        </authorList>
    </citation>
    <scope>NUCLEOTIDE SEQUENCE [LARGE SCALE GENOMIC DNA]</scope>
    <source>
        <strain evidence="10 11">TABS-2</strain>
    </source>
</reference>
<feature type="transmembrane region" description="Helical" evidence="9">
    <location>
        <begin position="301"/>
        <end position="324"/>
    </location>
</feature>
<gene>
    <name evidence="10" type="primary">rbsC</name>
    <name evidence="10" type="ORF">SHELI_v1c09580</name>
</gene>
<evidence type="ECO:0000256" key="6">
    <source>
        <dbReference type="ARBA" id="ARBA00022989"/>
    </source>
</evidence>
<keyword evidence="5 9" id="KW-0812">Transmembrane</keyword>
<feature type="transmembrane region" description="Helical" evidence="9">
    <location>
        <begin position="546"/>
        <end position="570"/>
    </location>
</feature>
<dbReference type="Proteomes" id="UP000094378">
    <property type="component" value="Chromosome"/>
</dbReference>
<feature type="transmembrane region" description="Helical" evidence="9">
    <location>
        <begin position="269"/>
        <end position="289"/>
    </location>
</feature>
<feature type="transmembrane region" description="Helical" evidence="9">
    <location>
        <begin position="412"/>
        <end position="433"/>
    </location>
</feature>
<name>A0A1B3SLW5_9MOLU</name>
<dbReference type="STRING" id="216938.SHELI_v1c09580"/>
<keyword evidence="6 9" id="KW-1133">Transmembrane helix</keyword>
<accession>A0A1B3SLW5</accession>
<dbReference type="RefSeq" id="WP_084449269.1">
    <property type="nucleotide sequence ID" value="NZ_CP017015.1"/>
</dbReference>
<keyword evidence="4" id="KW-0997">Cell inner membrane</keyword>
<dbReference type="CDD" id="cd06579">
    <property type="entry name" value="TM_PBP1_transp_AraH_like"/>
    <property type="match status" value="1"/>
</dbReference>
<feature type="transmembrane region" description="Helical" evidence="9">
    <location>
        <begin position="523"/>
        <end position="540"/>
    </location>
</feature>
<organism evidence="10 11">
    <name type="scientific">Spiroplasma helicoides</name>
    <dbReference type="NCBI Taxonomy" id="216938"/>
    <lineage>
        <taxon>Bacteria</taxon>
        <taxon>Bacillati</taxon>
        <taxon>Mycoplasmatota</taxon>
        <taxon>Mollicutes</taxon>
        <taxon>Entomoplasmatales</taxon>
        <taxon>Spiroplasmataceae</taxon>
        <taxon>Spiroplasma</taxon>
    </lineage>
</organism>
<dbReference type="GO" id="GO:0005886">
    <property type="term" value="C:plasma membrane"/>
    <property type="evidence" value="ECO:0007669"/>
    <property type="project" value="UniProtKB-SubCell"/>
</dbReference>